<sequence length="84" mass="9670">MERRKGTSRFTDSLSTPGTFHPPLNGAMRRKGLPGGFPNNPHMKRTARNIRNITSKKWRKCDPKRGRIFSNTTSYILGMGFNYR</sequence>
<name>A0AAW2JII4_SESRA</name>
<evidence type="ECO:0000256" key="1">
    <source>
        <dbReference type="SAM" id="MobiDB-lite"/>
    </source>
</evidence>
<feature type="compositionally biased region" description="Polar residues" evidence="1">
    <location>
        <begin position="8"/>
        <end position="18"/>
    </location>
</feature>
<gene>
    <name evidence="2" type="ORF">Sradi_6899200</name>
</gene>
<accession>A0AAW2JII4</accession>
<protein>
    <submittedName>
        <fullName evidence="2">Uncharacterized protein</fullName>
    </submittedName>
</protein>
<organism evidence="2">
    <name type="scientific">Sesamum radiatum</name>
    <name type="common">Black benniseed</name>
    <dbReference type="NCBI Taxonomy" id="300843"/>
    <lineage>
        <taxon>Eukaryota</taxon>
        <taxon>Viridiplantae</taxon>
        <taxon>Streptophyta</taxon>
        <taxon>Embryophyta</taxon>
        <taxon>Tracheophyta</taxon>
        <taxon>Spermatophyta</taxon>
        <taxon>Magnoliopsida</taxon>
        <taxon>eudicotyledons</taxon>
        <taxon>Gunneridae</taxon>
        <taxon>Pentapetalae</taxon>
        <taxon>asterids</taxon>
        <taxon>lamiids</taxon>
        <taxon>Lamiales</taxon>
        <taxon>Pedaliaceae</taxon>
        <taxon>Sesamum</taxon>
    </lineage>
</organism>
<evidence type="ECO:0000313" key="2">
    <source>
        <dbReference type="EMBL" id="KAL0294204.1"/>
    </source>
</evidence>
<proteinExistence type="predicted"/>
<feature type="region of interest" description="Disordered" evidence="1">
    <location>
        <begin position="1"/>
        <end position="44"/>
    </location>
</feature>
<comment type="caution">
    <text evidence="2">The sequence shown here is derived from an EMBL/GenBank/DDBJ whole genome shotgun (WGS) entry which is preliminary data.</text>
</comment>
<reference evidence="2" key="1">
    <citation type="submission" date="2020-06" db="EMBL/GenBank/DDBJ databases">
        <authorList>
            <person name="Li T."/>
            <person name="Hu X."/>
            <person name="Zhang T."/>
            <person name="Song X."/>
            <person name="Zhang H."/>
            <person name="Dai N."/>
            <person name="Sheng W."/>
            <person name="Hou X."/>
            <person name="Wei L."/>
        </authorList>
    </citation>
    <scope>NUCLEOTIDE SEQUENCE</scope>
    <source>
        <strain evidence="2">G02</strain>
        <tissue evidence="2">Leaf</tissue>
    </source>
</reference>
<dbReference type="EMBL" id="JACGWJ010000210">
    <property type="protein sequence ID" value="KAL0294204.1"/>
    <property type="molecule type" value="Genomic_DNA"/>
</dbReference>
<dbReference type="AlphaFoldDB" id="A0AAW2JII4"/>
<reference evidence="2" key="2">
    <citation type="journal article" date="2024" name="Plant">
        <title>Genomic evolution and insights into agronomic trait innovations of Sesamum species.</title>
        <authorList>
            <person name="Miao H."/>
            <person name="Wang L."/>
            <person name="Qu L."/>
            <person name="Liu H."/>
            <person name="Sun Y."/>
            <person name="Le M."/>
            <person name="Wang Q."/>
            <person name="Wei S."/>
            <person name="Zheng Y."/>
            <person name="Lin W."/>
            <person name="Duan Y."/>
            <person name="Cao H."/>
            <person name="Xiong S."/>
            <person name="Wang X."/>
            <person name="Wei L."/>
            <person name="Li C."/>
            <person name="Ma Q."/>
            <person name="Ju M."/>
            <person name="Zhao R."/>
            <person name="Li G."/>
            <person name="Mu C."/>
            <person name="Tian Q."/>
            <person name="Mei H."/>
            <person name="Zhang T."/>
            <person name="Gao T."/>
            <person name="Zhang H."/>
        </authorList>
    </citation>
    <scope>NUCLEOTIDE SEQUENCE</scope>
    <source>
        <strain evidence="2">G02</strain>
    </source>
</reference>